<feature type="compositionally biased region" description="Basic and acidic residues" evidence="1">
    <location>
        <begin position="209"/>
        <end position="232"/>
    </location>
</feature>
<dbReference type="InterPro" id="IPR006311">
    <property type="entry name" value="TAT_signal"/>
</dbReference>
<feature type="region of interest" description="Disordered" evidence="1">
    <location>
        <begin position="184"/>
        <end position="250"/>
    </location>
</feature>
<reference evidence="2" key="1">
    <citation type="submission" date="2022-05" db="EMBL/GenBank/DDBJ databases">
        <authorList>
            <person name="Tuo L."/>
        </authorList>
    </citation>
    <scope>NUCLEOTIDE SEQUENCE</scope>
    <source>
        <strain evidence="2">BSK12Z-4</strain>
    </source>
</reference>
<dbReference type="EMBL" id="JAMOIL010000023">
    <property type="protein sequence ID" value="MCM0621807.1"/>
    <property type="molecule type" value="Genomic_DNA"/>
</dbReference>
<name>A0A9X2D9K6_9ACTN</name>
<evidence type="ECO:0000313" key="2">
    <source>
        <dbReference type="EMBL" id="MCM0621807.1"/>
    </source>
</evidence>
<dbReference type="PROSITE" id="PS51318">
    <property type="entry name" value="TAT"/>
    <property type="match status" value="1"/>
</dbReference>
<gene>
    <name evidence="2" type="ORF">M8330_16070</name>
</gene>
<protein>
    <submittedName>
        <fullName evidence="2">Uncharacterized protein</fullName>
    </submittedName>
</protein>
<proteinExistence type="predicted"/>
<sequence length="250" mass="26774">MTPAPTPARTRSRARTRRRLLLLGALPVLLALLLAGRLVLVAWADHRAAEAFADGRYADARAAAALNDTPLEQALSSALARAGVEGAVGWVAPHDTGVAALASGDAGAAVRLLQRSLAAGPPTRYACRVRLDLALAQEAVATRESWTAGLAALDPCLEDDAPRRSATAAVRADVDAVAARLTSLLADSDTETDGDDEGEEEDDETEPDERERSDQRLRVELDERVEQGERIRQQYVQRGERNPGQTTPAW</sequence>
<evidence type="ECO:0000256" key="1">
    <source>
        <dbReference type="SAM" id="MobiDB-lite"/>
    </source>
</evidence>
<dbReference type="AlphaFoldDB" id="A0A9X2D9K6"/>
<feature type="compositionally biased region" description="Acidic residues" evidence="1">
    <location>
        <begin position="188"/>
        <end position="208"/>
    </location>
</feature>
<organism evidence="2 3">
    <name type="scientific">Nocardioides bruguierae</name>
    <dbReference type="NCBI Taxonomy" id="2945102"/>
    <lineage>
        <taxon>Bacteria</taxon>
        <taxon>Bacillati</taxon>
        <taxon>Actinomycetota</taxon>
        <taxon>Actinomycetes</taxon>
        <taxon>Propionibacteriales</taxon>
        <taxon>Nocardioidaceae</taxon>
        <taxon>Nocardioides</taxon>
    </lineage>
</organism>
<dbReference type="RefSeq" id="WP_250828143.1">
    <property type="nucleotide sequence ID" value="NZ_JAMOIL010000023.1"/>
</dbReference>
<comment type="caution">
    <text evidence="2">The sequence shown here is derived from an EMBL/GenBank/DDBJ whole genome shotgun (WGS) entry which is preliminary data.</text>
</comment>
<keyword evidence="3" id="KW-1185">Reference proteome</keyword>
<evidence type="ECO:0000313" key="3">
    <source>
        <dbReference type="Proteomes" id="UP001139485"/>
    </source>
</evidence>
<accession>A0A9X2D9K6</accession>
<dbReference type="Proteomes" id="UP001139485">
    <property type="component" value="Unassembled WGS sequence"/>
</dbReference>